<organism evidence="1 2">
    <name type="scientific">Agaricus bisporus var. burnettii</name>
    <dbReference type="NCBI Taxonomy" id="192524"/>
    <lineage>
        <taxon>Eukaryota</taxon>
        <taxon>Fungi</taxon>
        <taxon>Dikarya</taxon>
        <taxon>Basidiomycota</taxon>
        <taxon>Agaricomycotina</taxon>
        <taxon>Agaricomycetes</taxon>
        <taxon>Agaricomycetidae</taxon>
        <taxon>Agaricales</taxon>
        <taxon>Agaricineae</taxon>
        <taxon>Agaricaceae</taxon>
        <taxon>Agaricus</taxon>
    </lineage>
</organism>
<proteinExistence type="predicted"/>
<sequence>MSYDNRQYLWILSEEAIRPNMRSKYSSGIIKIMLRGPERHRSLLDRHCIDPDDDKIGKGGGVTGRADRTYVPYYWRVCGGRIGVGNDLVVTLYNL</sequence>
<name>A0A8H7F6U7_AGABI</name>
<gene>
    <name evidence="1" type="ORF">Agabi119p4_3312</name>
</gene>
<evidence type="ECO:0000313" key="2">
    <source>
        <dbReference type="Proteomes" id="UP000629468"/>
    </source>
</evidence>
<comment type="caution">
    <text evidence="1">The sequence shown here is derived from an EMBL/GenBank/DDBJ whole genome shotgun (WGS) entry which is preliminary data.</text>
</comment>
<dbReference type="AlphaFoldDB" id="A0A8H7F6U7"/>
<dbReference type="Proteomes" id="UP000629468">
    <property type="component" value="Unassembled WGS sequence"/>
</dbReference>
<evidence type="ECO:0000313" key="1">
    <source>
        <dbReference type="EMBL" id="KAF7778967.1"/>
    </source>
</evidence>
<dbReference type="EMBL" id="JABXXO010000004">
    <property type="protein sequence ID" value="KAF7778967.1"/>
    <property type="molecule type" value="Genomic_DNA"/>
</dbReference>
<accession>A0A8H7F6U7</accession>
<protein>
    <submittedName>
        <fullName evidence="1">Uncharacterized protein</fullName>
    </submittedName>
</protein>
<reference evidence="1 2" key="1">
    <citation type="journal article" name="Sci. Rep.">
        <title>Telomere-to-telomere assembled and centromere annotated genomes of the two main subspecies of the button mushroom Agaricus bisporus reveal especially polymorphic chromosome ends.</title>
        <authorList>
            <person name="Sonnenberg A.S.M."/>
            <person name="Sedaghat-Telgerd N."/>
            <person name="Lavrijssen B."/>
            <person name="Ohm R.A."/>
            <person name="Hendrickx P.M."/>
            <person name="Scholtmeijer K."/>
            <person name="Baars J.J.P."/>
            <person name="van Peer A."/>
        </authorList>
    </citation>
    <scope>NUCLEOTIDE SEQUENCE [LARGE SCALE GENOMIC DNA]</scope>
    <source>
        <strain evidence="1 2">H119_p4</strain>
    </source>
</reference>